<evidence type="ECO:0000259" key="9">
    <source>
        <dbReference type="PROSITE" id="PS50255"/>
    </source>
</evidence>
<dbReference type="SMART" id="SM01117">
    <property type="entry name" value="Cyt-b5"/>
    <property type="match status" value="1"/>
</dbReference>
<evidence type="ECO:0000256" key="4">
    <source>
        <dbReference type="ARBA" id="ARBA00022723"/>
    </source>
</evidence>
<gene>
    <name evidence="10" type="primary">Cyt-b5</name>
    <name evidence="10" type="ORF">FJT64_021980</name>
</gene>
<accession>A0A6A4WID1</accession>
<dbReference type="Pfam" id="PF00173">
    <property type="entry name" value="Cyt-b5"/>
    <property type="match status" value="1"/>
</dbReference>
<dbReference type="Gene3D" id="3.10.120.10">
    <property type="entry name" value="Cytochrome b5-like heme/steroid binding domain"/>
    <property type="match status" value="1"/>
</dbReference>
<keyword evidence="3" id="KW-0812">Transmembrane</keyword>
<reference evidence="10 11" key="1">
    <citation type="submission" date="2019-07" db="EMBL/GenBank/DDBJ databases">
        <title>Draft genome assembly of a fouling barnacle, Amphibalanus amphitrite (Darwin, 1854): The first reference genome for Thecostraca.</title>
        <authorList>
            <person name="Kim W."/>
        </authorList>
    </citation>
    <scope>NUCLEOTIDE SEQUENCE [LARGE SCALE GENOMIC DNA]</scope>
    <source>
        <strain evidence="10">SNU_AA5</strain>
        <tissue evidence="10">Soma without cirri and trophi</tissue>
    </source>
</reference>
<keyword evidence="6" id="KW-0472">Membrane</keyword>
<dbReference type="SUPFAM" id="SSF55856">
    <property type="entry name" value="Cytochrome b5-like heme/steroid binding domain"/>
    <property type="match status" value="1"/>
</dbReference>
<dbReference type="InterPro" id="IPR036400">
    <property type="entry name" value="Cyt_B5-like_heme/steroid_sf"/>
</dbReference>
<evidence type="ECO:0000256" key="5">
    <source>
        <dbReference type="ARBA" id="ARBA00023004"/>
    </source>
</evidence>
<dbReference type="Proteomes" id="UP000440578">
    <property type="component" value="Unassembled WGS sequence"/>
</dbReference>
<evidence type="ECO:0000313" key="10">
    <source>
        <dbReference type="EMBL" id="KAF0306525.1"/>
    </source>
</evidence>
<dbReference type="PANTHER" id="PTHR19359:SF41">
    <property type="entry name" value="GEO08203P1"/>
    <property type="match status" value="1"/>
</dbReference>
<dbReference type="GO" id="GO:0016020">
    <property type="term" value="C:membrane"/>
    <property type="evidence" value="ECO:0007669"/>
    <property type="project" value="UniProtKB-SubCell"/>
</dbReference>
<dbReference type="InterPro" id="IPR018506">
    <property type="entry name" value="Cyt_B5_heme-BS"/>
</dbReference>
<proteinExistence type="inferred from homology"/>
<dbReference type="PANTHER" id="PTHR19359">
    <property type="entry name" value="CYTOCHROME B5"/>
    <property type="match status" value="1"/>
</dbReference>
<protein>
    <submittedName>
        <fullName evidence="10">Cytochrome b5</fullName>
    </submittedName>
</protein>
<dbReference type="GO" id="GO:0046872">
    <property type="term" value="F:metal ion binding"/>
    <property type="evidence" value="ECO:0007669"/>
    <property type="project" value="UniProtKB-UniRule"/>
</dbReference>
<keyword evidence="5 8" id="KW-0408">Iron</keyword>
<evidence type="ECO:0000256" key="1">
    <source>
        <dbReference type="ARBA" id="ARBA00004370"/>
    </source>
</evidence>
<dbReference type="EMBL" id="VIIS01000661">
    <property type="protein sequence ID" value="KAF0306525.1"/>
    <property type="molecule type" value="Genomic_DNA"/>
</dbReference>
<dbReference type="FunFam" id="3.10.120.10:FF:000002">
    <property type="entry name" value="Cytochrome b5 type B"/>
    <property type="match status" value="1"/>
</dbReference>
<comment type="similarity">
    <text evidence="7 8">Belongs to the cytochrome b5 family.</text>
</comment>
<evidence type="ECO:0000256" key="2">
    <source>
        <dbReference type="ARBA" id="ARBA00022617"/>
    </source>
</evidence>
<evidence type="ECO:0000256" key="6">
    <source>
        <dbReference type="ARBA" id="ARBA00023136"/>
    </source>
</evidence>
<keyword evidence="2 8" id="KW-0349">Heme</keyword>
<keyword evidence="11" id="KW-1185">Reference proteome</keyword>
<feature type="domain" description="Cytochrome b5 heme-binding" evidence="9">
    <location>
        <begin position="86"/>
        <end position="162"/>
    </location>
</feature>
<dbReference type="PRINTS" id="PR00363">
    <property type="entry name" value="CYTOCHROMEB5"/>
</dbReference>
<keyword evidence="4 8" id="KW-0479">Metal-binding</keyword>
<dbReference type="AlphaFoldDB" id="A0A6A4WID1"/>
<evidence type="ECO:0000313" key="11">
    <source>
        <dbReference type="Proteomes" id="UP000440578"/>
    </source>
</evidence>
<evidence type="ECO:0000256" key="3">
    <source>
        <dbReference type="ARBA" id="ARBA00022692"/>
    </source>
</evidence>
<dbReference type="InterPro" id="IPR001199">
    <property type="entry name" value="Cyt_B5-like_heme/steroid-bd"/>
</dbReference>
<evidence type="ECO:0000256" key="8">
    <source>
        <dbReference type="RuleBase" id="RU362121"/>
    </source>
</evidence>
<dbReference type="GO" id="GO:0020037">
    <property type="term" value="F:heme binding"/>
    <property type="evidence" value="ECO:0007669"/>
    <property type="project" value="UniProtKB-UniRule"/>
</dbReference>
<comment type="subcellular location">
    <subcellularLocation>
        <location evidence="1">Membrane</location>
    </subcellularLocation>
</comment>
<comment type="caution">
    <text evidence="10">The sequence shown here is derived from an EMBL/GenBank/DDBJ whole genome shotgun (WGS) entry which is preliminary data.</text>
</comment>
<organism evidence="10 11">
    <name type="scientific">Amphibalanus amphitrite</name>
    <name type="common">Striped barnacle</name>
    <name type="synonym">Balanus amphitrite</name>
    <dbReference type="NCBI Taxonomy" id="1232801"/>
    <lineage>
        <taxon>Eukaryota</taxon>
        <taxon>Metazoa</taxon>
        <taxon>Ecdysozoa</taxon>
        <taxon>Arthropoda</taxon>
        <taxon>Crustacea</taxon>
        <taxon>Multicrustacea</taxon>
        <taxon>Cirripedia</taxon>
        <taxon>Thoracica</taxon>
        <taxon>Thoracicalcarea</taxon>
        <taxon>Balanomorpha</taxon>
        <taxon>Balanoidea</taxon>
        <taxon>Balanidae</taxon>
        <taxon>Amphibalaninae</taxon>
        <taxon>Amphibalanus</taxon>
    </lineage>
</organism>
<dbReference type="OrthoDB" id="260519at2759"/>
<dbReference type="InterPro" id="IPR050668">
    <property type="entry name" value="Cytochrome_b5"/>
</dbReference>
<dbReference type="PROSITE" id="PS00191">
    <property type="entry name" value="CYTOCHROME_B5_1"/>
    <property type="match status" value="1"/>
</dbReference>
<name>A0A6A4WID1_AMPAM</name>
<dbReference type="PROSITE" id="PS50255">
    <property type="entry name" value="CYTOCHROME_B5_2"/>
    <property type="match status" value="1"/>
</dbReference>
<evidence type="ECO:0000256" key="7">
    <source>
        <dbReference type="ARBA" id="ARBA00038168"/>
    </source>
</evidence>
<sequence>MTGQLGPDHAISIDVITVPEAAPPRRGVPHHGTFNDSFTMTKELLMESVAERSVLQMATSSLETLSALIGLTALGVRPRPAPAPAQPTYTLNEVSEHCWADDCWLVLYDRVYDVTRFLSLHPAGSDIMLESAGRDATSAFHGVGHSKEALDMLKEYQIGVLVPEECMWDSAK</sequence>